<evidence type="ECO:0000313" key="3">
    <source>
        <dbReference type="Proteomes" id="UP000709295"/>
    </source>
</evidence>
<feature type="chain" id="PRO_5035165632" evidence="1">
    <location>
        <begin position="21"/>
        <end position="78"/>
    </location>
</feature>
<dbReference type="AlphaFoldDB" id="A0A8J5MDJ4"/>
<organism evidence="2 3">
    <name type="scientific">Phytophthora aleatoria</name>
    <dbReference type="NCBI Taxonomy" id="2496075"/>
    <lineage>
        <taxon>Eukaryota</taxon>
        <taxon>Sar</taxon>
        <taxon>Stramenopiles</taxon>
        <taxon>Oomycota</taxon>
        <taxon>Peronosporomycetes</taxon>
        <taxon>Peronosporales</taxon>
        <taxon>Peronosporaceae</taxon>
        <taxon>Phytophthora</taxon>
    </lineage>
</organism>
<evidence type="ECO:0000256" key="1">
    <source>
        <dbReference type="SAM" id="SignalP"/>
    </source>
</evidence>
<dbReference type="Pfam" id="PF05630">
    <property type="entry name" value="NPP1"/>
    <property type="match status" value="1"/>
</dbReference>
<dbReference type="Proteomes" id="UP000709295">
    <property type="component" value="Unassembled WGS sequence"/>
</dbReference>
<evidence type="ECO:0000313" key="2">
    <source>
        <dbReference type="EMBL" id="KAG6950238.1"/>
    </source>
</evidence>
<feature type="signal peptide" evidence="1">
    <location>
        <begin position="1"/>
        <end position="20"/>
    </location>
</feature>
<reference evidence="2" key="1">
    <citation type="submission" date="2021-01" db="EMBL/GenBank/DDBJ databases">
        <title>Phytophthora aleatoria, a newly-described species from Pinus radiata is distinct from Phytophthora cactorum isolates based on comparative genomics.</title>
        <authorList>
            <person name="Mcdougal R."/>
            <person name="Panda P."/>
            <person name="Williams N."/>
            <person name="Studholme D.J."/>
        </authorList>
    </citation>
    <scope>NUCLEOTIDE SEQUENCE</scope>
    <source>
        <strain evidence="2">NZFS 4037</strain>
    </source>
</reference>
<sequence length="78" mass="7989">MNLLVFATSILTALVACATATVGHDKPQLNTPRKFCVPFPAVNAAGGTTGGLNGTNGNDACQYAPLGSQVYGRAGWYS</sequence>
<comment type="caution">
    <text evidence="2">The sequence shown here is derived from an EMBL/GenBank/DDBJ whole genome shotgun (WGS) entry which is preliminary data.</text>
</comment>
<proteinExistence type="predicted"/>
<protein>
    <submittedName>
        <fullName evidence="2">Uncharacterized protein</fullName>
    </submittedName>
</protein>
<dbReference type="InterPro" id="IPR008701">
    <property type="entry name" value="NPP1"/>
</dbReference>
<name>A0A8J5MDJ4_9STRA</name>
<accession>A0A8J5MDJ4</accession>
<keyword evidence="1" id="KW-0732">Signal</keyword>
<dbReference type="EMBL" id="JAENGY010001327">
    <property type="protein sequence ID" value="KAG6950238.1"/>
    <property type="molecule type" value="Genomic_DNA"/>
</dbReference>
<keyword evidence="3" id="KW-1185">Reference proteome</keyword>
<gene>
    <name evidence="2" type="ORF">JG688_00014248</name>
</gene>